<evidence type="ECO:0000313" key="1">
    <source>
        <dbReference type="EMBL" id="ADU96374.1"/>
    </source>
</evidence>
<accession>E8T4W2</accession>
<keyword evidence="2" id="KW-1185">Reference proteome</keyword>
<reference evidence="1" key="1">
    <citation type="submission" date="2011-01" db="EMBL/GenBank/DDBJ databases">
        <title>Complete sequence of chromosome of Thermovibrio ammonificans HB-1.</title>
        <authorList>
            <consortium name="US DOE Joint Genome Institute"/>
            <person name="Lucas S."/>
            <person name="Copeland A."/>
            <person name="Lapidus A."/>
            <person name="Cheng J.-F."/>
            <person name="Goodwin L."/>
            <person name="Pitluck S."/>
            <person name="Davenport K."/>
            <person name="Detter J.C."/>
            <person name="Han C."/>
            <person name="Tapia R."/>
            <person name="Land M."/>
            <person name="Hauser L."/>
            <person name="Kyrpides N."/>
            <person name="Ivanova N."/>
            <person name="Ovchinnikova G."/>
            <person name="Vetriani C."/>
            <person name="Woyke T."/>
        </authorList>
    </citation>
    <scope>NUCLEOTIDE SEQUENCE [LARGE SCALE GENOMIC DNA]</scope>
    <source>
        <strain evidence="1">HB-1</strain>
    </source>
</reference>
<protein>
    <submittedName>
        <fullName evidence="1">Uncharacterized protein</fullName>
    </submittedName>
</protein>
<dbReference type="RefSeq" id="WP_013537160.1">
    <property type="nucleotide sequence ID" value="NC_014926.1"/>
</dbReference>
<name>E8T4W2_THEA1</name>
<sequence>MRDSFNYLKELLRTNRLGDLCPDVQEGAINLLRVQEEGDTSKLRNAVSQLHGEGSRKRKMLKLVDELKNNPQKFENIREEIAHELVEIMFDRFSRAEKLRAEIQELLRRE</sequence>
<gene>
    <name evidence="1" type="ordered locus">Theam_0401</name>
</gene>
<proteinExistence type="predicted"/>
<dbReference type="HOGENOM" id="CLU_2169866_0_0_0"/>
<organism evidence="1 2">
    <name type="scientific">Thermovibrio ammonificans (strain DSM 15698 / JCM 12110 / HB-1)</name>
    <dbReference type="NCBI Taxonomy" id="648996"/>
    <lineage>
        <taxon>Bacteria</taxon>
        <taxon>Pseudomonadati</taxon>
        <taxon>Aquificota</taxon>
        <taxon>Aquificia</taxon>
        <taxon>Desulfurobacteriales</taxon>
        <taxon>Desulfurobacteriaceae</taxon>
        <taxon>Thermovibrio</taxon>
    </lineage>
</organism>
<evidence type="ECO:0000313" key="2">
    <source>
        <dbReference type="Proteomes" id="UP000006362"/>
    </source>
</evidence>
<dbReference type="EMBL" id="CP002444">
    <property type="protein sequence ID" value="ADU96374.1"/>
    <property type="molecule type" value="Genomic_DNA"/>
</dbReference>
<dbReference type="KEGG" id="tam:Theam_0401"/>
<dbReference type="AlphaFoldDB" id="E8T4W2"/>
<dbReference type="Proteomes" id="UP000006362">
    <property type="component" value="Chromosome"/>
</dbReference>